<evidence type="ECO:0000256" key="2">
    <source>
        <dbReference type="ARBA" id="ARBA00004496"/>
    </source>
</evidence>
<keyword evidence="9 19" id="KW-0132">Cell division</keyword>
<comment type="pathway">
    <text evidence="3 19 20">Cell wall biogenesis; peptidoglycan biosynthesis.</text>
</comment>
<dbReference type="GO" id="GO:0009252">
    <property type="term" value="P:peptidoglycan biosynthetic process"/>
    <property type="evidence" value="ECO:0007669"/>
    <property type="project" value="UniProtKB-UniRule"/>
</dbReference>
<dbReference type="AlphaFoldDB" id="A0A6N2YTE2"/>
<proteinExistence type="inferred from homology"/>
<evidence type="ECO:0000256" key="20">
    <source>
        <dbReference type="RuleBase" id="RU003664"/>
    </source>
</evidence>
<dbReference type="GO" id="GO:0004326">
    <property type="term" value="F:tetrahydrofolylpolyglutamate synthase activity"/>
    <property type="evidence" value="ECO:0007669"/>
    <property type="project" value="InterPro"/>
</dbReference>
<evidence type="ECO:0000256" key="4">
    <source>
        <dbReference type="ARBA" id="ARBA00010416"/>
    </source>
</evidence>
<dbReference type="GO" id="GO:0051301">
    <property type="term" value="P:cell division"/>
    <property type="evidence" value="ECO:0007669"/>
    <property type="project" value="UniProtKB-KW"/>
</dbReference>
<protein>
    <recommendedName>
        <fullName evidence="6 19">UDP-N-acetylmuramoylalanine--D-glutamate ligase</fullName>
        <ecNumber evidence="5 19">6.3.2.9</ecNumber>
    </recommendedName>
    <alternativeName>
        <fullName evidence="17 19">D-glutamic acid-adding enzyme</fullName>
    </alternativeName>
    <alternativeName>
        <fullName evidence="16 19">UDP-N-acetylmuramoyl-L-alanyl-D-glutamate synthetase</fullName>
    </alternativeName>
</protein>
<dbReference type="PROSITE" id="PS01011">
    <property type="entry name" value="FOLYLPOLYGLU_SYNT_1"/>
    <property type="match status" value="1"/>
</dbReference>
<keyword evidence="11 19" id="KW-0067">ATP-binding</keyword>
<evidence type="ECO:0000256" key="1">
    <source>
        <dbReference type="ARBA" id="ARBA00002734"/>
    </source>
</evidence>
<reference evidence="23" key="1">
    <citation type="submission" date="2019-11" db="EMBL/GenBank/DDBJ databases">
        <authorList>
            <person name="Feng L."/>
        </authorList>
    </citation>
    <scope>NUCLEOTIDE SEQUENCE</scope>
    <source>
        <strain evidence="23">VdisparLFYP95</strain>
    </source>
</reference>
<evidence type="ECO:0000256" key="17">
    <source>
        <dbReference type="ARBA" id="ARBA00032324"/>
    </source>
</evidence>
<dbReference type="InterPro" id="IPR013221">
    <property type="entry name" value="Mur_ligase_cen"/>
</dbReference>
<evidence type="ECO:0000256" key="9">
    <source>
        <dbReference type="ARBA" id="ARBA00022618"/>
    </source>
</evidence>
<dbReference type="Pfam" id="PF02875">
    <property type="entry name" value="Mur_ligase_C"/>
    <property type="match status" value="1"/>
</dbReference>
<evidence type="ECO:0000256" key="12">
    <source>
        <dbReference type="ARBA" id="ARBA00022960"/>
    </source>
</evidence>
<name>A0A6N2YTE2_9FIRM</name>
<sequence>MEYGDKHILVLGAGASGIGASWVLAQVGAHVVLNDYKPVTLPADEEKRLVSAGVDIITGRQDESLLDGVDRIVISPGISLDIPIVKAAQARGIDVVSEVEVAYELSKSPIVAVTGTNGKTTTTTLLTKVLEGTGKPVRVGGNIGDSLSEVAYSMPADGFLVAELSSYQLETIKHFRPIGAIMLNITPDHLARHKTMENYIAAKERIFENQLSTDFMVLNIDDPIVADMKHRAPSHILEISQHQVVSNGAYYDKGQCYVTKNGIATPVIGSADIHIPGSHNIENILTVIALAYALGVPVETIHRIISEFHGVEHRLERVKTLDGITFYNDSKATNVDSVVKALESFDQSVILLAGGHDKMTPLEDFMQLVKHHTKAVIFMGEAADRFEAAAKEAGVQPIYRASSMKDAVEQGYKLATQGDIVLLSPACSSFDWYSCFEERGDDFKNYVHMLQEGRHH</sequence>
<keyword evidence="10 19" id="KW-0547">Nucleotide-binding</keyword>
<comment type="function">
    <text evidence="1 19 20">Cell wall formation. Catalyzes the addition of glutamate to the nucleotide precursor UDP-N-acetylmuramoyl-L-alanine (UMA).</text>
</comment>
<dbReference type="InterPro" id="IPR018109">
    <property type="entry name" value="Folylpolyglutamate_synth_CS"/>
</dbReference>
<keyword evidence="12 19" id="KW-0133">Cell shape</keyword>
<dbReference type="Gene3D" id="3.40.1190.10">
    <property type="entry name" value="Mur-like, catalytic domain"/>
    <property type="match status" value="1"/>
</dbReference>
<keyword evidence="7 19" id="KW-0963">Cytoplasm</keyword>
<feature type="domain" description="Mur ligase central" evidence="22">
    <location>
        <begin position="113"/>
        <end position="291"/>
    </location>
</feature>
<dbReference type="RefSeq" id="WP_156718994.1">
    <property type="nucleotide sequence ID" value="NZ_CACRUF010000007.1"/>
</dbReference>
<evidence type="ECO:0000256" key="13">
    <source>
        <dbReference type="ARBA" id="ARBA00022984"/>
    </source>
</evidence>
<evidence type="ECO:0000256" key="10">
    <source>
        <dbReference type="ARBA" id="ARBA00022741"/>
    </source>
</evidence>
<evidence type="ECO:0000256" key="5">
    <source>
        <dbReference type="ARBA" id="ARBA00012212"/>
    </source>
</evidence>
<evidence type="ECO:0000259" key="21">
    <source>
        <dbReference type="Pfam" id="PF02875"/>
    </source>
</evidence>
<dbReference type="SUPFAM" id="SSF53244">
    <property type="entry name" value="MurD-like peptide ligases, peptide-binding domain"/>
    <property type="match status" value="1"/>
</dbReference>
<keyword evidence="13 19" id="KW-0573">Peptidoglycan synthesis</keyword>
<dbReference type="Pfam" id="PF08245">
    <property type="entry name" value="Mur_ligase_M"/>
    <property type="match status" value="1"/>
</dbReference>
<dbReference type="GO" id="GO:0071555">
    <property type="term" value="P:cell wall organization"/>
    <property type="evidence" value="ECO:0007669"/>
    <property type="project" value="UniProtKB-KW"/>
</dbReference>
<comment type="catalytic activity">
    <reaction evidence="18 19 20">
        <text>UDP-N-acetyl-alpha-D-muramoyl-L-alanine + D-glutamate + ATP = UDP-N-acetyl-alpha-D-muramoyl-L-alanyl-D-glutamate + ADP + phosphate + H(+)</text>
        <dbReference type="Rhea" id="RHEA:16429"/>
        <dbReference type="ChEBI" id="CHEBI:15378"/>
        <dbReference type="ChEBI" id="CHEBI:29986"/>
        <dbReference type="ChEBI" id="CHEBI:30616"/>
        <dbReference type="ChEBI" id="CHEBI:43474"/>
        <dbReference type="ChEBI" id="CHEBI:83898"/>
        <dbReference type="ChEBI" id="CHEBI:83900"/>
        <dbReference type="ChEBI" id="CHEBI:456216"/>
        <dbReference type="EC" id="6.3.2.9"/>
    </reaction>
</comment>
<dbReference type="InterPro" id="IPR005762">
    <property type="entry name" value="MurD"/>
</dbReference>
<evidence type="ECO:0000256" key="3">
    <source>
        <dbReference type="ARBA" id="ARBA00004752"/>
    </source>
</evidence>
<dbReference type="PANTHER" id="PTHR43692:SF1">
    <property type="entry name" value="UDP-N-ACETYLMURAMOYLALANINE--D-GLUTAMATE LIGASE"/>
    <property type="match status" value="1"/>
</dbReference>
<evidence type="ECO:0000256" key="6">
    <source>
        <dbReference type="ARBA" id="ARBA00015655"/>
    </source>
</evidence>
<dbReference type="GO" id="GO:0008360">
    <property type="term" value="P:regulation of cell shape"/>
    <property type="evidence" value="ECO:0007669"/>
    <property type="project" value="UniProtKB-KW"/>
</dbReference>
<organism evidence="23">
    <name type="scientific">Veillonella dispar</name>
    <dbReference type="NCBI Taxonomy" id="39778"/>
    <lineage>
        <taxon>Bacteria</taxon>
        <taxon>Bacillati</taxon>
        <taxon>Bacillota</taxon>
        <taxon>Negativicutes</taxon>
        <taxon>Veillonellales</taxon>
        <taxon>Veillonellaceae</taxon>
        <taxon>Veillonella</taxon>
    </lineage>
</organism>
<evidence type="ECO:0000256" key="7">
    <source>
        <dbReference type="ARBA" id="ARBA00022490"/>
    </source>
</evidence>
<feature type="domain" description="Mur ligase C-terminal" evidence="21">
    <location>
        <begin position="313"/>
        <end position="427"/>
    </location>
</feature>
<evidence type="ECO:0000256" key="16">
    <source>
        <dbReference type="ARBA" id="ARBA00030398"/>
    </source>
</evidence>
<keyword evidence="14 19" id="KW-0131">Cell cycle</keyword>
<dbReference type="Gene3D" id="3.40.50.720">
    <property type="entry name" value="NAD(P)-binding Rossmann-like Domain"/>
    <property type="match status" value="1"/>
</dbReference>
<evidence type="ECO:0000313" key="23">
    <source>
        <dbReference type="EMBL" id="VYT69603.1"/>
    </source>
</evidence>
<gene>
    <name evidence="19 23" type="primary">murD</name>
    <name evidence="23" type="ORF">VDLFYP95_00490</name>
</gene>
<accession>A0A6N2YTE2</accession>
<dbReference type="HAMAP" id="MF_00639">
    <property type="entry name" value="MurD"/>
    <property type="match status" value="1"/>
</dbReference>
<keyword evidence="15 19" id="KW-0961">Cell wall biogenesis/degradation</keyword>
<evidence type="ECO:0000256" key="15">
    <source>
        <dbReference type="ARBA" id="ARBA00023316"/>
    </source>
</evidence>
<dbReference type="EMBL" id="CACRUF010000007">
    <property type="protein sequence ID" value="VYT69603.1"/>
    <property type="molecule type" value="Genomic_DNA"/>
</dbReference>
<evidence type="ECO:0000256" key="19">
    <source>
        <dbReference type="HAMAP-Rule" id="MF_00639"/>
    </source>
</evidence>
<dbReference type="InterPro" id="IPR036615">
    <property type="entry name" value="Mur_ligase_C_dom_sf"/>
</dbReference>
<keyword evidence="8 19" id="KW-0436">Ligase</keyword>
<dbReference type="EC" id="6.3.2.9" evidence="5 19"/>
<evidence type="ECO:0000256" key="11">
    <source>
        <dbReference type="ARBA" id="ARBA00022840"/>
    </source>
</evidence>
<dbReference type="SUPFAM" id="SSF53623">
    <property type="entry name" value="MurD-like peptide ligases, catalytic domain"/>
    <property type="match status" value="1"/>
</dbReference>
<dbReference type="Gene3D" id="3.90.190.20">
    <property type="entry name" value="Mur ligase, C-terminal domain"/>
    <property type="match status" value="1"/>
</dbReference>
<evidence type="ECO:0000256" key="18">
    <source>
        <dbReference type="ARBA" id="ARBA00047632"/>
    </source>
</evidence>
<evidence type="ECO:0000259" key="22">
    <source>
        <dbReference type="Pfam" id="PF08245"/>
    </source>
</evidence>
<dbReference type="GO" id="GO:0008764">
    <property type="term" value="F:UDP-N-acetylmuramoylalanine-D-glutamate ligase activity"/>
    <property type="evidence" value="ECO:0007669"/>
    <property type="project" value="UniProtKB-UniRule"/>
</dbReference>
<evidence type="ECO:0000256" key="14">
    <source>
        <dbReference type="ARBA" id="ARBA00023306"/>
    </source>
</evidence>
<evidence type="ECO:0000256" key="8">
    <source>
        <dbReference type="ARBA" id="ARBA00022598"/>
    </source>
</evidence>
<comment type="subcellular location">
    <subcellularLocation>
        <location evidence="2 19 20">Cytoplasm</location>
    </subcellularLocation>
</comment>
<feature type="binding site" evidence="19">
    <location>
        <begin position="115"/>
        <end position="121"/>
    </location>
    <ligand>
        <name>ATP</name>
        <dbReference type="ChEBI" id="CHEBI:30616"/>
    </ligand>
</feature>
<dbReference type="UniPathway" id="UPA00219"/>
<dbReference type="NCBIfam" id="TIGR01087">
    <property type="entry name" value="murD"/>
    <property type="match status" value="1"/>
</dbReference>
<dbReference type="InterPro" id="IPR004101">
    <property type="entry name" value="Mur_ligase_C"/>
</dbReference>
<comment type="similarity">
    <text evidence="4 19">Belongs to the MurCDEF family.</text>
</comment>
<dbReference type="Pfam" id="PF21799">
    <property type="entry name" value="MurD-like_N"/>
    <property type="match status" value="1"/>
</dbReference>
<dbReference type="PANTHER" id="PTHR43692">
    <property type="entry name" value="UDP-N-ACETYLMURAMOYLALANINE--D-GLUTAMATE LIGASE"/>
    <property type="match status" value="1"/>
</dbReference>
<dbReference type="InterPro" id="IPR036565">
    <property type="entry name" value="Mur-like_cat_sf"/>
</dbReference>
<dbReference type="GO" id="GO:0005524">
    <property type="term" value="F:ATP binding"/>
    <property type="evidence" value="ECO:0007669"/>
    <property type="project" value="UniProtKB-UniRule"/>
</dbReference>
<dbReference type="SUPFAM" id="SSF51984">
    <property type="entry name" value="MurCD N-terminal domain"/>
    <property type="match status" value="1"/>
</dbReference>
<dbReference type="GO" id="GO:0005737">
    <property type="term" value="C:cytoplasm"/>
    <property type="evidence" value="ECO:0007669"/>
    <property type="project" value="UniProtKB-SubCell"/>
</dbReference>